<dbReference type="PROSITE" id="PS50846">
    <property type="entry name" value="HMA_2"/>
    <property type="match status" value="1"/>
</dbReference>
<dbReference type="FunFam" id="3.30.70.100:FF:000008">
    <property type="entry name" value="Copper transport protein ATOX1"/>
    <property type="match status" value="1"/>
</dbReference>
<dbReference type="InterPro" id="IPR006121">
    <property type="entry name" value="HMA_dom"/>
</dbReference>
<dbReference type="GO" id="GO:0046872">
    <property type="term" value="F:metal ion binding"/>
    <property type="evidence" value="ECO:0007669"/>
    <property type="project" value="UniProtKB-KW"/>
</dbReference>
<proteinExistence type="predicted"/>
<dbReference type="CDD" id="cd00371">
    <property type="entry name" value="HMA"/>
    <property type="match status" value="1"/>
</dbReference>
<name>A0A061R403_9CHLO</name>
<protein>
    <submittedName>
        <fullName evidence="3">Copper chaperone</fullName>
    </submittedName>
</protein>
<dbReference type="Pfam" id="PF00403">
    <property type="entry name" value="HMA"/>
    <property type="match status" value="1"/>
</dbReference>
<dbReference type="Gene3D" id="3.30.70.100">
    <property type="match status" value="1"/>
</dbReference>
<sequence>MTEVVLRVDMMCSGCTGAVERIIKKMEGVESYDISLEEKKVVVKGNIDPETVKQKIAKTGKATEFWS</sequence>
<evidence type="ECO:0000313" key="3">
    <source>
        <dbReference type="EMBL" id="JAC65435.1"/>
    </source>
</evidence>
<dbReference type="PANTHER" id="PTHR22814:SF287">
    <property type="entry name" value="COPPER TRANSPORT PROTEIN ATX1"/>
    <property type="match status" value="1"/>
</dbReference>
<dbReference type="PANTHER" id="PTHR22814">
    <property type="entry name" value="COPPER TRANSPORT PROTEIN ATOX1-RELATED"/>
    <property type="match status" value="1"/>
</dbReference>
<keyword evidence="1" id="KW-0479">Metal-binding</keyword>
<dbReference type="InterPro" id="IPR036163">
    <property type="entry name" value="HMA_dom_sf"/>
</dbReference>
<dbReference type="SUPFAM" id="SSF55008">
    <property type="entry name" value="HMA, heavy metal-associated domain"/>
    <property type="match status" value="1"/>
</dbReference>
<gene>
    <name evidence="3" type="primary">ATOX1</name>
    <name evidence="3" type="ORF">TSPGSL018_16050</name>
</gene>
<reference evidence="3" key="1">
    <citation type="submission" date="2014-05" db="EMBL/GenBank/DDBJ databases">
        <title>The transcriptome of the halophilic microalga Tetraselmis sp. GSL018 isolated from the Great Salt Lake, Utah.</title>
        <authorList>
            <person name="Jinkerson R.E."/>
            <person name="D'Adamo S."/>
            <person name="Posewitz M.C."/>
        </authorList>
    </citation>
    <scope>NUCLEOTIDE SEQUENCE</scope>
    <source>
        <strain evidence="3">GSL018</strain>
    </source>
</reference>
<feature type="domain" description="HMA" evidence="2">
    <location>
        <begin position="1"/>
        <end position="64"/>
    </location>
</feature>
<dbReference type="AlphaFoldDB" id="A0A061R403"/>
<dbReference type="EMBL" id="GBEZ01021306">
    <property type="protein sequence ID" value="JAC65435.1"/>
    <property type="molecule type" value="Transcribed_RNA"/>
</dbReference>
<organism evidence="3">
    <name type="scientific">Tetraselmis sp. GSL018</name>
    <dbReference type="NCBI Taxonomy" id="582737"/>
    <lineage>
        <taxon>Eukaryota</taxon>
        <taxon>Viridiplantae</taxon>
        <taxon>Chlorophyta</taxon>
        <taxon>core chlorophytes</taxon>
        <taxon>Chlorodendrophyceae</taxon>
        <taxon>Chlorodendrales</taxon>
        <taxon>Chlorodendraceae</taxon>
        <taxon>Tetraselmis</taxon>
    </lineage>
</organism>
<evidence type="ECO:0000259" key="2">
    <source>
        <dbReference type="PROSITE" id="PS50846"/>
    </source>
</evidence>
<evidence type="ECO:0000256" key="1">
    <source>
        <dbReference type="ARBA" id="ARBA00022723"/>
    </source>
</evidence>
<accession>A0A061R403</accession>